<keyword evidence="2" id="KW-1185">Reference proteome</keyword>
<dbReference type="EMBL" id="PQXK01000009">
    <property type="protein sequence ID" value="TGO42411.1"/>
    <property type="molecule type" value="Genomic_DNA"/>
</dbReference>
<organism evidence="1 2">
    <name type="scientific">Botrytis hyacinthi</name>
    <dbReference type="NCBI Taxonomy" id="278943"/>
    <lineage>
        <taxon>Eukaryota</taxon>
        <taxon>Fungi</taxon>
        <taxon>Dikarya</taxon>
        <taxon>Ascomycota</taxon>
        <taxon>Pezizomycotina</taxon>
        <taxon>Leotiomycetes</taxon>
        <taxon>Helotiales</taxon>
        <taxon>Sclerotiniaceae</taxon>
        <taxon>Botrytis</taxon>
    </lineage>
</organism>
<sequence>MELLLRVSLMTRNSMLWGDFALTDIAGLTRYFPGGTVLQRPSVTFIDDVVIGAFGGHLELFNYTGRLVEVSATSGIGVTSIFAMELSPSDQPVVTDFNTQEGGKAGIW</sequence>
<protein>
    <submittedName>
        <fullName evidence="1">Uncharacterized protein</fullName>
    </submittedName>
</protein>
<evidence type="ECO:0000313" key="1">
    <source>
        <dbReference type="EMBL" id="TGO42411.1"/>
    </source>
</evidence>
<dbReference type="Proteomes" id="UP000297814">
    <property type="component" value="Unassembled WGS sequence"/>
</dbReference>
<gene>
    <name evidence="1" type="ORF">BHYA_0009g00880</name>
</gene>
<dbReference type="AlphaFoldDB" id="A0A4Z1H3K5"/>
<comment type="caution">
    <text evidence="1">The sequence shown here is derived from an EMBL/GenBank/DDBJ whole genome shotgun (WGS) entry which is preliminary data.</text>
</comment>
<reference evidence="1 2" key="1">
    <citation type="submission" date="2017-12" db="EMBL/GenBank/DDBJ databases">
        <title>Comparative genomics of Botrytis spp.</title>
        <authorList>
            <person name="Valero-Jimenez C.A."/>
            <person name="Tapia P."/>
            <person name="Veloso J."/>
            <person name="Silva-Moreno E."/>
            <person name="Staats M."/>
            <person name="Valdes J.H."/>
            <person name="Van Kan J.A.L."/>
        </authorList>
    </citation>
    <scope>NUCLEOTIDE SEQUENCE [LARGE SCALE GENOMIC DNA]</scope>
    <source>
        <strain evidence="1 2">Bh0001</strain>
    </source>
</reference>
<evidence type="ECO:0000313" key="2">
    <source>
        <dbReference type="Proteomes" id="UP000297814"/>
    </source>
</evidence>
<accession>A0A4Z1H3K5</accession>
<name>A0A4Z1H3K5_9HELO</name>
<proteinExistence type="predicted"/>